<name>A0A9P4N264_9PLEO</name>
<evidence type="ECO:0000313" key="2">
    <source>
        <dbReference type="Proteomes" id="UP000800093"/>
    </source>
</evidence>
<accession>A0A9P4N264</accession>
<gene>
    <name evidence="1" type="ORF">CC78DRAFT_618748</name>
</gene>
<reference evidence="2" key="1">
    <citation type="journal article" date="2020" name="Stud. Mycol.">
        <title>101 Dothideomycetes genomes: A test case for predicting lifestyles and emergence of pathogens.</title>
        <authorList>
            <person name="Haridas S."/>
            <person name="Albert R."/>
            <person name="Binder M."/>
            <person name="Bloem J."/>
            <person name="LaButti K."/>
            <person name="Salamov A."/>
            <person name="Andreopoulos B."/>
            <person name="Baker S."/>
            <person name="Barry K."/>
            <person name="Bills G."/>
            <person name="Bluhm B."/>
            <person name="Cannon C."/>
            <person name="Castanera R."/>
            <person name="Culley D."/>
            <person name="Daum C."/>
            <person name="Ezra D."/>
            <person name="Gonzalez J."/>
            <person name="Henrissat B."/>
            <person name="Kuo A."/>
            <person name="Liang C."/>
            <person name="Lipzen A."/>
            <person name="Lutzoni F."/>
            <person name="Magnuson J."/>
            <person name="Mondo S."/>
            <person name="Nolan M."/>
            <person name="Ohm R."/>
            <person name="Pangilinan J."/>
            <person name="Park H.-J."/>
            <person name="Ramirez L."/>
            <person name="Alfaro M."/>
            <person name="Sun H."/>
            <person name="Tritt A."/>
            <person name="Yoshinaga Y."/>
            <person name="Zwiers L.-H."/>
            <person name="Turgeon B."/>
            <person name="Goodwin S."/>
            <person name="Spatafora J."/>
            <person name="Crous P."/>
            <person name="Grigoriev I."/>
        </authorList>
    </citation>
    <scope>NUCLEOTIDE SEQUENCE [LARGE SCALE GENOMIC DNA]</scope>
    <source>
        <strain evidence="2">CBS 304.66</strain>
    </source>
</reference>
<dbReference type="AlphaFoldDB" id="A0A9P4N264"/>
<comment type="caution">
    <text evidence="1">The sequence shown here is derived from an EMBL/GenBank/DDBJ whole genome shotgun (WGS) entry which is preliminary data.</text>
</comment>
<dbReference type="EMBL" id="ML986643">
    <property type="protein sequence ID" value="KAF2262243.1"/>
    <property type="molecule type" value="Genomic_DNA"/>
</dbReference>
<keyword evidence="2" id="KW-1185">Reference proteome</keyword>
<proteinExistence type="predicted"/>
<dbReference type="Proteomes" id="UP000800093">
    <property type="component" value="Unassembled WGS sequence"/>
</dbReference>
<evidence type="ECO:0000313" key="1">
    <source>
        <dbReference type="EMBL" id="KAF2262243.1"/>
    </source>
</evidence>
<protein>
    <submittedName>
        <fullName evidence="1">Uncharacterized protein</fullName>
    </submittedName>
</protein>
<sequence length="151" mass="17352">MAFDTIRVHMCCGTFGDFAPYDFMVKRSGDDGRSHLPEPINDASAIFNDRYPVSGILYPVKRSKHSAPSMGLFPDLRTIDQKRAEFETIVQSAEFHNETLSYPTTRPSFNIFDNHFAVILLCLRKESRALEYRPTVNTTTIRDTNKIKEER</sequence>
<organism evidence="1 2">
    <name type="scientific">Lojkania enalia</name>
    <dbReference type="NCBI Taxonomy" id="147567"/>
    <lineage>
        <taxon>Eukaryota</taxon>
        <taxon>Fungi</taxon>
        <taxon>Dikarya</taxon>
        <taxon>Ascomycota</taxon>
        <taxon>Pezizomycotina</taxon>
        <taxon>Dothideomycetes</taxon>
        <taxon>Pleosporomycetidae</taxon>
        <taxon>Pleosporales</taxon>
        <taxon>Pleosporales incertae sedis</taxon>
        <taxon>Lojkania</taxon>
    </lineage>
</organism>